<keyword evidence="2" id="KW-1133">Transmembrane helix</keyword>
<feature type="compositionally biased region" description="Acidic residues" evidence="1">
    <location>
        <begin position="119"/>
        <end position="141"/>
    </location>
</feature>
<feature type="region of interest" description="Disordered" evidence="1">
    <location>
        <begin position="220"/>
        <end position="286"/>
    </location>
</feature>
<accession>A0ABW6WKZ8</accession>
<feature type="transmembrane region" description="Helical" evidence="2">
    <location>
        <begin position="6"/>
        <end position="29"/>
    </location>
</feature>
<comment type="caution">
    <text evidence="3">The sequence shown here is derived from an EMBL/GenBank/DDBJ whole genome shotgun (WGS) entry which is preliminary data.</text>
</comment>
<feature type="compositionally biased region" description="Basic and acidic residues" evidence="1">
    <location>
        <begin position="43"/>
        <end position="54"/>
    </location>
</feature>
<evidence type="ECO:0000256" key="1">
    <source>
        <dbReference type="SAM" id="MobiDB-lite"/>
    </source>
</evidence>
<evidence type="ECO:0000313" key="4">
    <source>
        <dbReference type="Proteomes" id="UP001602245"/>
    </source>
</evidence>
<evidence type="ECO:0000256" key="2">
    <source>
        <dbReference type="SAM" id="Phobius"/>
    </source>
</evidence>
<dbReference type="Proteomes" id="UP001602245">
    <property type="component" value="Unassembled WGS sequence"/>
</dbReference>
<proteinExistence type="predicted"/>
<keyword evidence="4" id="KW-1185">Reference proteome</keyword>
<dbReference type="EMBL" id="JBIAZU010000005">
    <property type="protein sequence ID" value="MFF5293966.1"/>
    <property type="molecule type" value="Genomic_DNA"/>
</dbReference>
<sequence length="286" mass="31612">MTNWMTGAGLALIAGGIATLISFRSILFGGGGERRARRRASRASREPRAIEAPRRRPALPAAAPEPEPPSEETPIEWSRRGRRGRRRALVTASGGRGIPAEPWESDEDEGGGLASIGLADEDDDLDLCAEVDDDQVDEDREEEPRPDRHGDRVEGWVRPAYQEPDDEPRPGEYWTPIPVDLAGDAEPSAKGYGWPRPVERLPAVPDYEPATGFDLVPVSEPTEVVPAWPVNDDRPGRIRLPRSWSTRNDKPERRRPRPRPRPEPPADPSSTVYVSRHAADPPPPPD</sequence>
<keyword evidence="2" id="KW-0812">Transmembrane</keyword>
<name>A0ABW6WKZ8_9ACTN</name>
<evidence type="ECO:0000313" key="3">
    <source>
        <dbReference type="EMBL" id="MFF5293966.1"/>
    </source>
</evidence>
<dbReference type="RefSeq" id="WP_157296114.1">
    <property type="nucleotide sequence ID" value="NZ_JBIAZU010000005.1"/>
</dbReference>
<feature type="compositionally biased region" description="Basic and acidic residues" evidence="1">
    <location>
        <begin position="142"/>
        <end position="155"/>
    </location>
</feature>
<reference evidence="3 4" key="1">
    <citation type="submission" date="2024-10" db="EMBL/GenBank/DDBJ databases">
        <title>The Natural Products Discovery Center: Release of the First 8490 Sequenced Strains for Exploring Actinobacteria Biosynthetic Diversity.</title>
        <authorList>
            <person name="Kalkreuter E."/>
            <person name="Kautsar S.A."/>
            <person name="Yang D."/>
            <person name="Bader C.D."/>
            <person name="Teijaro C.N."/>
            <person name="Fluegel L."/>
            <person name="Davis C.M."/>
            <person name="Simpson J.R."/>
            <person name="Lauterbach L."/>
            <person name="Steele A.D."/>
            <person name="Gui C."/>
            <person name="Meng S."/>
            <person name="Li G."/>
            <person name="Viehrig K."/>
            <person name="Ye F."/>
            <person name="Su P."/>
            <person name="Kiefer A.F."/>
            <person name="Nichols A."/>
            <person name="Cepeda A.J."/>
            <person name="Yan W."/>
            <person name="Fan B."/>
            <person name="Jiang Y."/>
            <person name="Adhikari A."/>
            <person name="Zheng C.-J."/>
            <person name="Schuster L."/>
            <person name="Cowan T.M."/>
            <person name="Smanski M.J."/>
            <person name="Chevrette M.G."/>
            <person name="De Carvalho L.P.S."/>
            <person name="Shen B."/>
        </authorList>
    </citation>
    <scope>NUCLEOTIDE SEQUENCE [LARGE SCALE GENOMIC DNA]</scope>
    <source>
        <strain evidence="3 4">NPDC000087</strain>
    </source>
</reference>
<organism evidence="3 4">
    <name type="scientific">Paractinoplanes globisporus</name>
    <dbReference type="NCBI Taxonomy" id="113565"/>
    <lineage>
        <taxon>Bacteria</taxon>
        <taxon>Bacillati</taxon>
        <taxon>Actinomycetota</taxon>
        <taxon>Actinomycetes</taxon>
        <taxon>Micromonosporales</taxon>
        <taxon>Micromonosporaceae</taxon>
        <taxon>Paractinoplanes</taxon>
    </lineage>
</organism>
<gene>
    <name evidence="3" type="ORF">ACFY35_31415</name>
</gene>
<protein>
    <submittedName>
        <fullName evidence="3">Uncharacterized protein</fullName>
    </submittedName>
</protein>
<keyword evidence="2" id="KW-0472">Membrane</keyword>
<feature type="region of interest" description="Disordered" evidence="1">
    <location>
        <begin position="34"/>
        <end position="193"/>
    </location>
</feature>